<keyword evidence="4" id="KW-1185">Reference proteome</keyword>
<evidence type="ECO:0000313" key="4">
    <source>
        <dbReference type="Proteomes" id="UP000515406"/>
    </source>
</evidence>
<protein>
    <submittedName>
        <fullName evidence="2">Uncharacterized protein</fullName>
    </submittedName>
</protein>
<reference evidence="3 5" key="2">
    <citation type="submission" date="2023-10" db="EMBL/GenBank/DDBJ databases">
        <title>A new tool for lettuce pathogen research.</title>
        <authorList>
            <person name="Horton K.N."/>
            <person name="Cseke L.J."/>
            <person name="Badiwe M."/>
            <person name="Tesfaye D."/>
            <person name="Klein A."/>
            <person name="Su J."/>
            <person name="Potnis N."/>
            <person name="Gassmann W."/>
        </authorList>
    </citation>
    <scope>NUCLEOTIDE SEQUENCE [LARGE SCALE GENOMIC DNA]</scope>
    <source>
        <strain evidence="3 5">JSKH1901</strain>
    </source>
</reference>
<proteinExistence type="predicted"/>
<organism evidence="2 4">
    <name type="scientific">Xanthomonas hortorum pv. vitians</name>
    <dbReference type="NCBI Taxonomy" id="83224"/>
    <lineage>
        <taxon>Bacteria</taxon>
        <taxon>Pseudomonadati</taxon>
        <taxon>Pseudomonadota</taxon>
        <taxon>Gammaproteobacteria</taxon>
        <taxon>Lysobacterales</taxon>
        <taxon>Lysobacteraceae</taxon>
        <taxon>Xanthomonas</taxon>
    </lineage>
</organism>
<dbReference type="Proteomes" id="UP000515406">
    <property type="component" value="Chromosome"/>
</dbReference>
<dbReference type="AlphaFoldDB" id="A0A6V7DR03"/>
<sequence length="99" mass="10864">MRQEAMPLPSTVPQCQPGHRPQLVTTHGAPHRYRIGGPAPTTFHIECCRCGKATAPSTSRALTESRWTEPTGQHRIPLSHLSRAREQLFAQLAHAAHAA</sequence>
<evidence type="ECO:0000313" key="2">
    <source>
        <dbReference type="EMBL" id="CAD0338981.1"/>
    </source>
</evidence>
<evidence type="ECO:0000313" key="5">
    <source>
        <dbReference type="Proteomes" id="UP001187425"/>
    </source>
</evidence>
<gene>
    <name evidence="2" type="ORF">CFBP498_26310</name>
    <name evidence="3" type="ORF">R4K57_09390</name>
</gene>
<dbReference type="EMBL" id="LR828257">
    <property type="protein sequence ID" value="CAD0338981.1"/>
    <property type="molecule type" value="Genomic_DNA"/>
</dbReference>
<dbReference type="Proteomes" id="UP001187425">
    <property type="component" value="Unassembled WGS sequence"/>
</dbReference>
<name>A0A6V7DR03_9XANT</name>
<dbReference type="EMBL" id="LR828257">
    <property type="protein sequence ID" value="CAD0338987.1"/>
    <property type="molecule type" value="Genomic_DNA"/>
</dbReference>
<accession>A0A6V7DR03</accession>
<dbReference type="RefSeq" id="WP_104533725.1">
    <property type="nucleotide sequence ID" value="NZ_JAJTZG010000158.1"/>
</dbReference>
<evidence type="ECO:0000256" key="1">
    <source>
        <dbReference type="SAM" id="MobiDB-lite"/>
    </source>
</evidence>
<feature type="region of interest" description="Disordered" evidence="1">
    <location>
        <begin position="1"/>
        <end position="22"/>
    </location>
</feature>
<dbReference type="EMBL" id="JAWMQI010000028">
    <property type="protein sequence ID" value="MDV7248617.1"/>
    <property type="molecule type" value="Genomic_DNA"/>
</dbReference>
<reference evidence="2 4" key="1">
    <citation type="submission" date="2020-07" db="EMBL/GenBank/DDBJ databases">
        <authorList>
            <person name="Pothier F. J."/>
        </authorList>
    </citation>
    <scope>NUCLEOTIDE SEQUENCE [LARGE SCALE GENOMIC DNA]</scope>
    <source>
        <strain evidence="2 4">CFBP 498</strain>
    </source>
</reference>
<evidence type="ECO:0000313" key="3">
    <source>
        <dbReference type="EMBL" id="MDV7248617.1"/>
    </source>
</evidence>